<name>A0A0R2LRE7_9LACO</name>
<gene>
    <name evidence="3" type="ORF">IV54_GL001663</name>
</gene>
<feature type="compositionally biased region" description="Basic and acidic residues" evidence="1">
    <location>
        <begin position="92"/>
        <end position="101"/>
    </location>
</feature>
<keyword evidence="2" id="KW-1133">Transmembrane helix</keyword>
<evidence type="ECO:0000313" key="3">
    <source>
        <dbReference type="EMBL" id="KRO04143.1"/>
    </source>
</evidence>
<sequence length="101" mass="11306">MMGFILLIVVIVGVWIAHSKFGLGWGKIGAGVAAGFILLTRWAFSQDHERSQKIDACFKRLSQLTNEELKNYANDYTNSPEERSSAARMLNTRRENGTGPF</sequence>
<keyword evidence="2" id="KW-0472">Membrane</keyword>
<evidence type="ECO:0000256" key="1">
    <source>
        <dbReference type="SAM" id="MobiDB-lite"/>
    </source>
</evidence>
<feature type="region of interest" description="Disordered" evidence="1">
    <location>
        <begin position="75"/>
        <end position="101"/>
    </location>
</feature>
<keyword evidence="2" id="KW-0812">Transmembrane</keyword>
<proteinExistence type="predicted"/>
<reference evidence="3 4" key="1">
    <citation type="journal article" date="2015" name="Genome Announc.">
        <title>Expanding the biotechnology potential of lactobacilli through comparative genomics of 213 strains and associated genera.</title>
        <authorList>
            <person name="Sun Z."/>
            <person name="Harris H.M."/>
            <person name="McCann A."/>
            <person name="Guo C."/>
            <person name="Argimon S."/>
            <person name="Zhang W."/>
            <person name="Yang X."/>
            <person name="Jeffery I.B."/>
            <person name="Cooney J.C."/>
            <person name="Kagawa T.F."/>
            <person name="Liu W."/>
            <person name="Song Y."/>
            <person name="Salvetti E."/>
            <person name="Wrobel A."/>
            <person name="Rasinkangas P."/>
            <person name="Parkhill J."/>
            <person name="Rea M.C."/>
            <person name="O'Sullivan O."/>
            <person name="Ritari J."/>
            <person name="Douillard F.P."/>
            <person name="Paul Ross R."/>
            <person name="Yang R."/>
            <person name="Briner A.E."/>
            <person name="Felis G.E."/>
            <person name="de Vos W.M."/>
            <person name="Barrangou R."/>
            <person name="Klaenhammer T.R."/>
            <person name="Caufield P.W."/>
            <person name="Cui Y."/>
            <person name="Zhang H."/>
            <person name="O'Toole P.W."/>
        </authorList>
    </citation>
    <scope>NUCLEOTIDE SEQUENCE [LARGE SCALE GENOMIC DNA]</scope>
    <source>
        <strain evidence="3 4">DSM 22467</strain>
    </source>
</reference>
<feature type="transmembrane region" description="Helical" evidence="2">
    <location>
        <begin position="29"/>
        <end position="44"/>
    </location>
</feature>
<protein>
    <submittedName>
        <fullName evidence="3">Uncharacterized protein</fullName>
    </submittedName>
</protein>
<comment type="caution">
    <text evidence="3">The sequence shown here is derived from an EMBL/GenBank/DDBJ whole genome shotgun (WGS) entry which is preliminary data.</text>
</comment>
<keyword evidence="4" id="KW-1185">Reference proteome</keyword>
<dbReference type="Proteomes" id="UP000051906">
    <property type="component" value="Unassembled WGS sequence"/>
</dbReference>
<dbReference type="PATRIC" id="fig|616990.3.peg.1759"/>
<organism evidence="3 4">
    <name type="scientific">Levilactobacillus paucivorans</name>
    <dbReference type="NCBI Taxonomy" id="616990"/>
    <lineage>
        <taxon>Bacteria</taxon>
        <taxon>Bacillati</taxon>
        <taxon>Bacillota</taxon>
        <taxon>Bacilli</taxon>
        <taxon>Lactobacillales</taxon>
        <taxon>Lactobacillaceae</taxon>
        <taxon>Levilactobacillus</taxon>
    </lineage>
</organism>
<evidence type="ECO:0000256" key="2">
    <source>
        <dbReference type="SAM" id="Phobius"/>
    </source>
</evidence>
<accession>A0A0R2LRE7</accession>
<evidence type="ECO:0000313" key="4">
    <source>
        <dbReference type="Proteomes" id="UP000051906"/>
    </source>
</evidence>
<dbReference type="EMBL" id="JQCA01000043">
    <property type="protein sequence ID" value="KRO04143.1"/>
    <property type="molecule type" value="Genomic_DNA"/>
</dbReference>
<dbReference type="AlphaFoldDB" id="A0A0R2LRE7"/>